<reference evidence="7 8" key="1">
    <citation type="submission" date="2022-01" db="EMBL/GenBank/DDBJ databases">
        <title>Whole genome-based taxonomy of the Shewanellaceae.</title>
        <authorList>
            <person name="Martin-Rodriguez A.J."/>
        </authorList>
    </citation>
    <scope>NUCLEOTIDE SEQUENCE [LARGE SCALE GENOMIC DNA]</scope>
    <source>
        <strain evidence="7 8">DSM 24955</strain>
    </source>
</reference>
<gene>
    <name evidence="7" type="ORF">L2737_14600</name>
</gene>
<evidence type="ECO:0000259" key="6">
    <source>
        <dbReference type="Pfam" id="PF00890"/>
    </source>
</evidence>
<dbReference type="Gene3D" id="3.90.700.10">
    <property type="entry name" value="Succinate dehydrogenase/fumarate reductase flavoprotein, catalytic domain"/>
    <property type="match status" value="1"/>
</dbReference>
<dbReference type="EMBL" id="JAKIKU010000007">
    <property type="protein sequence ID" value="MCL1046541.1"/>
    <property type="molecule type" value="Genomic_DNA"/>
</dbReference>
<organism evidence="7 8">
    <name type="scientific">Shewanella electrodiphila</name>
    <dbReference type="NCBI Taxonomy" id="934143"/>
    <lineage>
        <taxon>Bacteria</taxon>
        <taxon>Pseudomonadati</taxon>
        <taxon>Pseudomonadota</taxon>
        <taxon>Gammaproteobacteria</taxon>
        <taxon>Alteromonadales</taxon>
        <taxon>Shewanellaceae</taxon>
        <taxon>Shewanella</taxon>
    </lineage>
</organism>
<feature type="signal peptide" evidence="5">
    <location>
        <begin position="1"/>
        <end position="20"/>
    </location>
</feature>
<dbReference type="PRINTS" id="PR00411">
    <property type="entry name" value="PNDRDTASEI"/>
</dbReference>
<sequence>MKLKSLTVAVAILASGNALAVTEYNTELVIVGSGVAGLTAAAYAEENGIDTIVIEKLATTGGQLVVIEGTYAVESKTTAANMVGLTKQESFEETMDYAGWRANPALVKRIIDDSANNIHWMIDRGIKMGPLITDTVDGHRVYHTYEGHAPGAQAIGVLTDIITKNGGQIFTETPGNKLIINNKGVVTGILAESEDEGEIQINAKAVLMATGSIANSTKLLTKFAPELSIKGQPLKSIALPGNTGDGVTMGIAVGADLDNENLVIGESLVPTNTLYKEMYSSPVMMDAYMMLKTHSLWVNFNGDRYLNEALSGDFTIVNNATLNQGNQAFVIIDNVKREDLMTGGGSDTNYFTMYNKGQLMPHFDDAIKDGQKRGYAFKANSISELANIMGVNQKNLQTTVDRYNKLAKEGVDHDFGKSNQHLKPIMTPPFFALKGDSTICDMGGGLKINHKSQVVSIKGEIIKGLYAAGATAGGMYGTNYPYINPGFASASSLATGRFAVEDVAELLNKKIKKL</sequence>
<keyword evidence="4" id="KW-0560">Oxidoreductase</keyword>
<dbReference type="Pfam" id="PF00890">
    <property type="entry name" value="FAD_binding_2"/>
    <property type="match status" value="1"/>
</dbReference>
<proteinExistence type="predicted"/>
<keyword evidence="2" id="KW-0285">Flavoprotein</keyword>
<evidence type="ECO:0000256" key="3">
    <source>
        <dbReference type="ARBA" id="ARBA00022827"/>
    </source>
</evidence>
<name>A0ABT0KSN9_9GAMM</name>
<evidence type="ECO:0000256" key="2">
    <source>
        <dbReference type="ARBA" id="ARBA00022630"/>
    </source>
</evidence>
<evidence type="ECO:0000313" key="8">
    <source>
        <dbReference type="Proteomes" id="UP001202134"/>
    </source>
</evidence>
<keyword evidence="3" id="KW-0274">FAD</keyword>
<dbReference type="Proteomes" id="UP001202134">
    <property type="component" value="Unassembled WGS sequence"/>
</dbReference>
<dbReference type="SUPFAM" id="SSF56425">
    <property type="entry name" value="Succinate dehydrogenase/fumarate reductase flavoprotein, catalytic domain"/>
    <property type="match status" value="1"/>
</dbReference>
<dbReference type="InterPro" id="IPR027477">
    <property type="entry name" value="Succ_DH/fumarate_Rdtase_cat_sf"/>
</dbReference>
<dbReference type="InterPro" id="IPR003953">
    <property type="entry name" value="FAD-dep_OxRdtase_2_FAD-bd"/>
</dbReference>
<evidence type="ECO:0000313" key="7">
    <source>
        <dbReference type="EMBL" id="MCL1046541.1"/>
    </source>
</evidence>
<dbReference type="PANTHER" id="PTHR43400:SF10">
    <property type="entry name" value="3-OXOSTEROID 1-DEHYDROGENASE"/>
    <property type="match status" value="1"/>
</dbReference>
<evidence type="ECO:0000256" key="5">
    <source>
        <dbReference type="SAM" id="SignalP"/>
    </source>
</evidence>
<comment type="cofactor">
    <cofactor evidence="1">
        <name>FAD</name>
        <dbReference type="ChEBI" id="CHEBI:57692"/>
    </cofactor>
</comment>
<dbReference type="PANTHER" id="PTHR43400">
    <property type="entry name" value="FUMARATE REDUCTASE"/>
    <property type="match status" value="1"/>
</dbReference>
<dbReference type="Gene3D" id="3.50.50.60">
    <property type="entry name" value="FAD/NAD(P)-binding domain"/>
    <property type="match status" value="2"/>
</dbReference>
<keyword evidence="8" id="KW-1185">Reference proteome</keyword>
<keyword evidence="5" id="KW-0732">Signal</keyword>
<dbReference type="SUPFAM" id="SSF51905">
    <property type="entry name" value="FAD/NAD(P)-binding domain"/>
    <property type="match status" value="1"/>
</dbReference>
<dbReference type="RefSeq" id="WP_248956185.1">
    <property type="nucleotide sequence ID" value="NZ_JAKIKU010000007.1"/>
</dbReference>
<dbReference type="InterPro" id="IPR036188">
    <property type="entry name" value="FAD/NAD-bd_sf"/>
</dbReference>
<evidence type="ECO:0000256" key="4">
    <source>
        <dbReference type="ARBA" id="ARBA00023002"/>
    </source>
</evidence>
<feature type="chain" id="PRO_5045091280" evidence="5">
    <location>
        <begin position="21"/>
        <end position="514"/>
    </location>
</feature>
<evidence type="ECO:0000256" key="1">
    <source>
        <dbReference type="ARBA" id="ARBA00001974"/>
    </source>
</evidence>
<protein>
    <submittedName>
        <fullName evidence="7">FAD-dependent oxidoreductase</fullName>
    </submittedName>
</protein>
<comment type="caution">
    <text evidence="7">The sequence shown here is derived from an EMBL/GenBank/DDBJ whole genome shotgun (WGS) entry which is preliminary data.</text>
</comment>
<dbReference type="InterPro" id="IPR050315">
    <property type="entry name" value="FAD-oxidoreductase_2"/>
</dbReference>
<feature type="domain" description="FAD-dependent oxidoreductase 2 FAD-binding" evidence="6">
    <location>
        <begin position="28"/>
        <end position="479"/>
    </location>
</feature>
<accession>A0ABT0KSN9</accession>